<dbReference type="Gene3D" id="1.10.3970.10">
    <property type="entry name" value="BSD domain"/>
    <property type="match status" value="1"/>
</dbReference>
<dbReference type="VEuPathDB" id="FungiDB:SDRG_06413"/>
<evidence type="ECO:0000313" key="3">
    <source>
        <dbReference type="Proteomes" id="UP000030762"/>
    </source>
</evidence>
<evidence type="ECO:0008006" key="4">
    <source>
        <dbReference type="Google" id="ProtNLM"/>
    </source>
</evidence>
<dbReference type="AlphaFoldDB" id="T0RUZ5"/>
<protein>
    <recommendedName>
        <fullName evidence="4">BSD domain-containing protein</fullName>
    </recommendedName>
</protein>
<dbReference type="InParanoid" id="T0RUZ5"/>
<feature type="compositionally biased region" description="Polar residues" evidence="1">
    <location>
        <begin position="309"/>
        <end position="318"/>
    </location>
</feature>
<keyword evidence="3" id="KW-1185">Reference proteome</keyword>
<reference evidence="2 3" key="1">
    <citation type="submission" date="2012-04" db="EMBL/GenBank/DDBJ databases">
        <title>The Genome Sequence of Saprolegnia declina VS20.</title>
        <authorList>
            <consortium name="The Broad Institute Genome Sequencing Platform"/>
            <person name="Russ C."/>
            <person name="Nusbaum C."/>
            <person name="Tyler B."/>
            <person name="van West P."/>
            <person name="Dieguez-Uribeondo J."/>
            <person name="de Bruijn I."/>
            <person name="Tripathy S."/>
            <person name="Jiang R."/>
            <person name="Young S.K."/>
            <person name="Zeng Q."/>
            <person name="Gargeya S."/>
            <person name="Fitzgerald M."/>
            <person name="Haas B."/>
            <person name="Abouelleil A."/>
            <person name="Alvarado L."/>
            <person name="Arachchi H.M."/>
            <person name="Berlin A."/>
            <person name="Chapman S.B."/>
            <person name="Goldberg J."/>
            <person name="Griggs A."/>
            <person name="Gujja S."/>
            <person name="Hansen M."/>
            <person name="Howarth C."/>
            <person name="Imamovic A."/>
            <person name="Larimer J."/>
            <person name="McCowen C."/>
            <person name="Montmayeur A."/>
            <person name="Murphy C."/>
            <person name="Neiman D."/>
            <person name="Pearson M."/>
            <person name="Priest M."/>
            <person name="Roberts A."/>
            <person name="Saif S."/>
            <person name="Shea T."/>
            <person name="Sisk P."/>
            <person name="Sykes S."/>
            <person name="Wortman J."/>
            <person name="Nusbaum C."/>
            <person name="Birren B."/>
        </authorList>
    </citation>
    <scope>NUCLEOTIDE SEQUENCE [LARGE SCALE GENOMIC DNA]</scope>
    <source>
        <strain evidence="2 3">VS20</strain>
    </source>
</reference>
<dbReference type="RefSeq" id="XP_008610414.1">
    <property type="nucleotide sequence ID" value="XM_008612192.1"/>
</dbReference>
<name>T0RUZ5_SAPDV</name>
<dbReference type="GeneID" id="19947140"/>
<proteinExistence type="predicted"/>
<accession>T0RUZ5</accession>
<gene>
    <name evidence="2" type="ORF">SDRG_06413</name>
</gene>
<feature type="region of interest" description="Disordered" evidence="1">
    <location>
        <begin position="218"/>
        <end position="263"/>
    </location>
</feature>
<dbReference type="OrthoDB" id="66432at2759"/>
<dbReference type="Proteomes" id="UP000030762">
    <property type="component" value="Unassembled WGS sequence"/>
</dbReference>
<dbReference type="STRING" id="1156394.T0RUZ5"/>
<evidence type="ECO:0000256" key="1">
    <source>
        <dbReference type="SAM" id="MobiDB-lite"/>
    </source>
</evidence>
<organism evidence="2 3">
    <name type="scientific">Saprolegnia diclina (strain VS20)</name>
    <dbReference type="NCBI Taxonomy" id="1156394"/>
    <lineage>
        <taxon>Eukaryota</taxon>
        <taxon>Sar</taxon>
        <taxon>Stramenopiles</taxon>
        <taxon>Oomycota</taxon>
        <taxon>Saprolegniomycetes</taxon>
        <taxon>Saprolegniales</taxon>
        <taxon>Saprolegniaceae</taxon>
        <taxon>Saprolegnia</taxon>
    </lineage>
</organism>
<feature type="compositionally biased region" description="Low complexity" evidence="1">
    <location>
        <begin position="229"/>
        <end position="244"/>
    </location>
</feature>
<dbReference type="EMBL" id="JH767148">
    <property type="protein sequence ID" value="EQC36308.1"/>
    <property type="molecule type" value="Genomic_DNA"/>
</dbReference>
<dbReference type="SUPFAM" id="SSF140383">
    <property type="entry name" value="BSD domain-like"/>
    <property type="match status" value="1"/>
</dbReference>
<evidence type="ECO:0000313" key="2">
    <source>
        <dbReference type="EMBL" id="EQC36308.1"/>
    </source>
</evidence>
<dbReference type="OMA" id="FYMCHVA"/>
<dbReference type="InterPro" id="IPR035925">
    <property type="entry name" value="BSD_dom_sf"/>
</dbReference>
<sequence>MDYGTSNGFFSFASELAKQLTQDAIELSATAMELSASAVETAKHIAHESSVAVEKATLLAQEALAEHFPDEAPVDATSDVAPDDLVTLLPWINEDGSVNEDVQDDVLEISWDLSNFNVLTPDKLAPIFDIDRYLVVAPQLLAFDAHLRQRHFESARKIPEDVFWGNYFYMCHVARLRHGLSPYVAASGLQQLPESPLSSTASESLVSLDRSFSDFALDSPDAGRPTSVSMPELLDSDLSPPTLDETPTKRKMGLPSKLKRSMSSCKERLAATDVHKYMDKVARFRAKHPTSNQTTHDDDDDAPPDAPTSRFQRWSQTSRDLKSSLRRHSVTSTTSYLKTRASLPASVSSAVQKLPRWVPGRGLRSKSLSVSEMQHLRDIQARLYASDAPILESPPPLSDEV</sequence>
<feature type="compositionally biased region" description="Basic residues" evidence="1">
    <location>
        <begin position="249"/>
        <end position="260"/>
    </location>
</feature>
<feature type="region of interest" description="Disordered" evidence="1">
    <location>
        <begin position="287"/>
        <end position="349"/>
    </location>
</feature>